<name>A0ABR2G4I2_9ROSI</name>
<comment type="caution">
    <text evidence="1">The sequence shown here is derived from an EMBL/GenBank/DDBJ whole genome shotgun (WGS) entry which is preliminary data.</text>
</comment>
<organism evidence="1 2">
    <name type="scientific">Hibiscus sabdariffa</name>
    <name type="common">roselle</name>
    <dbReference type="NCBI Taxonomy" id="183260"/>
    <lineage>
        <taxon>Eukaryota</taxon>
        <taxon>Viridiplantae</taxon>
        <taxon>Streptophyta</taxon>
        <taxon>Embryophyta</taxon>
        <taxon>Tracheophyta</taxon>
        <taxon>Spermatophyta</taxon>
        <taxon>Magnoliopsida</taxon>
        <taxon>eudicotyledons</taxon>
        <taxon>Gunneridae</taxon>
        <taxon>Pentapetalae</taxon>
        <taxon>rosids</taxon>
        <taxon>malvids</taxon>
        <taxon>Malvales</taxon>
        <taxon>Malvaceae</taxon>
        <taxon>Malvoideae</taxon>
        <taxon>Hibiscus</taxon>
    </lineage>
</organism>
<evidence type="ECO:0000313" key="1">
    <source>
        <dbReference type="EMBL" id="KAK8593936.1"/>
    </source>
</evidence>
<reference evidence="1 2" key="1">
    <citation type="journal article" date="2024" name="G3 (Bethesda)">
        <title>Genome assembly of Hibiscus sabdariffa L. provides insights into metabolisms of medicinal natural products.</title>
        <authorList>
            <person name="Kim T."/>
        </authorList>
    </citation>
    <scope>NUCLEOTIDE SEQUENCE [LARGE SCALE GENOMIC DNA]</scope>
    <source>
        <strain evidence="1">TK-2024</strain>
        <tissue evidence="1">Old leaves</tissue>
    </source>
</reference>
<sequence>MVDRTTGCQSEHIDVMQCLLPDMEVLEWHMEPVSCGAVGEYLGVVLELEWDSLQDKAFAIPILNFNNLDSQTIISTSLTYSDVDLVPVPINIIPELAEPNV</sequence>
<evidence type="ECO:0000313" key="2">
    <source>
        <dbReference type="Proteomes" id="UP001472677"/>
    </source>
</evidence>
<dbReference type="EMBL" id="JBBPBM010000003">
    <property type="protein sequence ID" value="KAK8593936.1"/>
    <property type="molecule type" value="Genomic_DNA"/>
</dbReference>
<keyword evidence="2" id="KW-1185">Reference proteome</keyword>
<accession>A0ABR2G4I2</accession>
<gene>
    <name evidence="1" type="ORF">V6N12_046009</name>
</gene>
<dbReference type="Proteomes" id="UP001472677">
    <property type="component" value="Unassembled WGS sequence"/>
</dbReference>
<protein>
    <submittedName>
        <fullName evidence="1">Uncharacterized protein</fullName>
    </submittedName>
</protein>
<proteinExistence type="predicted"/>